<reference evidence="2 3" key="1">
    <citation type="submission" date="2014-06" db="EMBL/GenBank/DDBJ databases">
        <title>Evolutionary Origins and Diversification of the Mycorrhizal Mutualists.</title>
        <authorList>
            <consortium name="DOE Joint Genome Institute"/>
            <consortium name="Mycorrhizal Genomics Consortium"/>
            <person name="Kohler A."/>
            <person name="Kuo A."/>
            <person name="Nagy L.G."/>
            <person name="Floudas D."/>
            <person name="Copeland A."/>
            <person name="Barry K.W."/>
            <person name="Cichocki N."/>
            <person name="Veneault-Fourrey C."/>
            <person name="LaButti K."/>
            <person name="Lindquist E.A."/>
            <person name="Lipzen A."/>
            <person name="Lundell T."/>
            <person name="Morin E."/>
            <person name="Murat C."/>
            <person name="Riley R."/>
            <person name="Ohm R."/>
            <person name="Sun H."/>
            <person name="Tunlid A."/>
            <person name="Henrissat B."/>
            <person name="Grigoriev I.V."/>
            <person name="Hibbett D.S."/>
            <person name="Martin F."/>
        </authorList>
    </citation>
    <scope>NUCLEOTIDE SEQUENCE [LARGE SCALE GENOMIC DNA]</scope>
    <source>
        <strain evidence="2 3">SS14</strain>
    </source>
</reference>
<dbReference type="HOGENOM" id="CLU_937410_0_0_1"/>
<keyword evidence="3" id="KW-1185">Reference proteome</keyword>
<feature type="compositionally biased region" description="Low complexity" evidence="1">
    <location>
        <begin position="7"/>
        <end position="23"/>
    </location>
</feature>
<accession>A0A0C9V9L3</accession>
<organism evidence="2 3">
    <name type="scientific">Sphaerobolus stellatus (strain SS14)</name>
    <dbReference type="NCBI Taxonomy" id="990650"/>
    <lineage>
        <taxon>Eukaryota</taxon>
        <taxon>Fungi</taxon>
        <taxon>Dikarya</taxon>
        <taxon>Basidiomycota</taxon>
        <taxon>Agaricomycotina</taxon>
        <taxon>Agaricomycetes</taxon>
        <taxon>Phallomycetidae</taxon>
        <taxon>Geastrales</taxon>
        <taxon>Sphaerobolaceae</taxon>
        <taxon>Sphaerobolus</taxon>
    </lineage>
</organism>
<proteinExistence type="predicted"/>
<sequence length="297" mass="29804">MTTASPLTSTLAGASGATSAYAPTPAPTSTPGTPLGPPLLLPSRKGSVNVLKGIAGGSSSSLVGAQRDEREGTAPSSLTNVDGGDKERDSAGTDTTSTMIQLTPPTPPATLPISSASSLTSGSTQAMTDDVFNITIITTSIHSPAIWRVSSPHLETLTSSSSTPPPLPSHRPTLPARPSQAPSSGETPSSPSPVSVSSSSSIAGASTTPLRSTQSSTDSITLPALAPPPPALHRVSPSTTSISSSTGIVNGMAIAGMDRIGSASAMGGERKAWTPPVPLPPSEGEFDSEYGDEFEHE</sequence>
<feature type="compositionally biased region" description="Low complexity" evidence="1">
    <location>
        <begin position="236"/>
        <end position="245"/>
    </location>
</feature>
<feature type="compositionally biased region" description="Polar residues" evidence="1">
    <location>
        <begin position="210"/>
        <end position="220"/>
    </location>
</feature>
<feature type="region of interest" description="Disordered" evidence="1">
    <location>
        <begin position="1"/>
        <end position="123"/>
    </location>
</feature>
<gene>
    <name evidence="2" type="ORF">M422DRAFT_252915</name>
</gene>
<feature type="compositionally biased region" description="Pro residues" evidence="1">
    <location>
        <begin position="24"/>
        <end position="40"/>
    </location>
</feature>
<feature type="region of interest" description="Disordered" evidence="1">
    <location>
        <begin position="266"/>
        <end position="297"/>
    </location>
</feature>
<dbReference type="Proteomes" id="UP000054279">
    <property type="component" value="Unassembled WGS sequence"/>
</dbReference>
<name>A0A0C9V9L3_SPHS4</name>
<feature type="region of interest" description="Disordered" evidence="1">
    <location>
        <begin position="155"/>
        <end position="245"/>
    </location>
</feature>
<dbReference type="AlphaFoldDB" id="A0A0C9V9L3"/>
<evidence type="ECO:0000313" key="2">
    <source>
        <dbReference type="EMBL" id="KIJ43674.1"/>
    </source>
</evidence>
<evidence type="ECO:0000313" key="3">
    <source>
        <dbReference type="Proteomes" id="UP000054279"/>
    </source>
</evidence>
<feature type="compositionally biased region" description="Polar residues" evidence="1">
    <location>
        <begin position="92"/>
        <end position="101"/>
    </location>
</feature>
<evidence type="ECO:0000256" key="1">
    <source>
        <dbReference type="SAM" id="MobiDB-lite"/>
    </source>
</evidence>
<dbReference type="EMBL" id="KN837121">
    <property type="protein sequence ID" value="KIJ43674.1"/>
    <property type="molecule type" value="Genomic_DNA"/>
</dbReference>
<feature type="compositionally biased region" description="Low complexity" evidence="1">
    <location>
        <begin position="111"/>
        <end position="123"/>
    </location>
</feature>
<feature type="compositionally biased region" description="Acidic residues" evidence="1">
    <location>
        <begin position="284"/>
        <end position="297"/>
    </location>
</feature>
<protein>
    <submittedName>
        <fullName evidence="2">Uncharacterized protein</fullName>
    </submittedName>
</protein>
<feature type="compositionally biased region" description="Low complexity" evidence="1">
    <location>
        <begin position="181"/>
        <end position="209"/>
    </location>
</feature>